<dbReference type="InParanoid" id="D7G5E3"/>
<feature type="compositionally biased region" description="Polar residues" evidence="1">
    <location>
        <begin position="18"/>
        <end position="27"/>
    </location>
</feature>
<dbReference type="EMBL" id="FN649760">
    <property type="protein sequence ID" value="CBJ33837.1"/>
    <property type="molecule type" value="Genomic_DNA"/>
</dbReference>
<organism evidence="2 3">
    <name type="scientific">Ectocarpus siliculosus</name>
    <name type="common">Brown alga</name>
    <name type="synonym">Conferva siliculosa</name>
    <dbReference type="NCBI Taxonomy" id="2880"/>
    <lineage>
        <taxon>Eukaryota</taxon>
        <taxon>Sar</taxon>
        <taxon>Stramenopiles</taxon>
        <taxon>Ochrophyta</taxon>
        <taxon>PX clade</taxon>
        <taxon>Phaeophyceae</taxon>
        <taxon>Ectocarpales</taxon>
        <taxon>Ectocarpaceae</taxon>
        <taxon>Ectocarpus</taxon>
    </lineage>
</organism>
<accession>D7G5E3</accession>
<proteinExistence type="predicted"/>
<dbReference type="AlphaFoldDB" id="D7G5E3"/>
<name>D7G5E3_ECTSI</name>
<evidence type="ECO:0000256" key="1">
    <source>
        <dbReference type="SAM" id="MobiDB-lite"/>
    </source>
</evidence>
<gene>
    <name evidence="2" type="ORF">Esi_0637_0005</name>
</gene>
<evidence type="ECO:0000313" key="3">
    <source>
        <dbReference type="Proteomes" id="UP000002630"/>
    </source>
</evidence>
<evidence type="ECO:0000313" key="2">
    <source>
        <dbReference type="EMBL" id="CBJ33837.1"/>
    </source>
</evidence>
<keyword evidence="3" id="KW-1185">Reference proteome</keyword>
<feature type="region of interest" description="Disordered" evidence="1">
    <location>
        <begin position="1"/>
        <end position="36"/>
    </location>
</feature>
<sequence>MLADRVSMPDAVRLRGNPPSTASTELYTTGARPSAEGTSLPVCAWGGRIGDDDTAVANVALRNVLTEEAIILAYTRQSG</sequence>
<dbReference type="Proteomes" id="UP000002630">
    <property type="component" value="Unassembled WGS sequence"/>
</dbReference>
<reference evidence="2 3" key="1">
    <citation type="journal article" date="2010" name="Nature">
        <title>The Ectocarpus genome and the independent evolution of multicellularity in brown algae.</title>
        <authorList>
            <person name="Cock J.M."/>
            <person name="Sterck L."/>
            <person name="Rouze P."/>
            <person name="Scornet D."/>
            <person name="Allen A.E."/>
            <person name="Amoutzias G."/>
            <person name="Anthouard V."/>
            <person name="Artiguenave F."/>
            <person name="Aury J.M."/>
            <person name="Badger J.H."/>
            <person name="Beszteri B."/>
            <person name="Billiau K."/>
            <person name="Bonnet E."/>
            <person name="Bothwell J.H."/>
            <person name="Bowler C."/>
            <person name="Boyen C."/>
            <person name="Brownlee C."/>
            <person name="Carrano C.J."/>
            <person name="Charrier B."/>
            <person name="Cho G.Y."/>
            <person name="Coelho S.M."/>
            <person name="Collen J."/>
            <person name="Corre E."/>
            <person name="Da Silva C."/>
            <person name="Delage L."/>
            <person name="Delaroque N."/>
            <person name="Dittami S.M."/>
            <person name="Doulbeau S."/>
            <person name="Elias M."/>
            <person name="Farnham G."/>
            <person name="Gachon C.M."/>
            <person name="Gschloessl B."/>
            <person name="Heesch S."/>
            <person name="Jabbari K."/>
            <person name="Jubin C."/>
            <person name="Kawai H."/>
            <person name="Kimura K."/>
            <person name="Kloareg B."/>
            <person name="Kupper F.C."/>
            <person name="Lang D."/>
            <person name="Le Bail A."/>
            <person name="Leblanc C."/>
            <person name="Lerouge P."/>
            <person name="Lohr M."/>
            <person name="Lopez P.J."/>
            <person name="Martens C."/>
            <person name="Maumus F."/>
            <person name="Michel G."/>
            <person name="Miranda-Saavedra D."/>
            <person name="Morales J."/>
            <person name="Moreau H."/>
            <person name="Motomura T."/>
            <person name="Nagasato C."/>
            <person name="Napoli C.A."/>
            <person name="Nelson D.R."/>
            <person name="Nyvall-Collen P."/>
            <person name="Peters A.F."/>
            <person name="Pommier C."/>
            <person name="Potin P."/>
            <person name="Poulain J."/>
            <person name="Quesneville H."/>
            <person name="Read B."/>
            <person name="Rensing S.A."/>
            <person name="Ritter A."/>
            <person name="Rousvoal S."/>
            <person name="Samanta M."/>
            <person name="Samson G."/>
            <person name="Schroeder D.C."/>
            <person name="Segurens B."/>
            <person name="Strittmatter M."/>
            <person name="Tonon T."/>
            <person name="Tregear J.W."/>
            <person name="Valentin K."/>
            <person name="von Dassow P."/>
            <person name="Yamagishi T."/>
            <person name="Van de Peer Y."/>
            <person name="Wincker P."/>
        </authorList>
    </citation>
    <scope>NUCLEOTIDE SEQUENCE [LARGE SCALE GENOMIC DNA]</scope>
    <source>
        <strain evidence="3">Ec32 / CCAP1310/4</strain>
    </source>
</reference>
<protein>
    <submittedName>
        <fullName evidence="2">Uncharacterized protein</fullName>
    </submittedName>
</protein>